<gene>
    <name evidence="1" type="ORF">MFFC18_47410</name>
</gene>
<dbReference type="AlphaFoldDB" id="A0A5B9PEJ4"/>
<evidence type="ECO:0000313" key="2">
    <source>
        <dbReference type="Proteomes" id="UP000322214"/>
    </source>
</evidence>
<dbReference type="EMBL" id="CP042912">
    <property type="protein sequence ID" value="QEG24818.1"/>
    <property type="molecule type" value="Genomic_DNA"/>
</dbReference>
<name>A0A5B9PEJ4_9BACT</name>
<dbReference type="KEGG" id="mff:MFFC18_47410"/>
<evidence type="ECO:0008006" key="3">
    <source>
        <dbReference type="Google" id="ProtNLM"/>
    </source>
</evidence>
<reference evidence="1 2" key="1">
    <citation type="submission" date="2019-08" db="EMBL/GenBank/DDBJ databases">
        <title>Deep-cultivation of Planctomycetes and their phenomic and genomic characterization uncovers novel biology.</title>
        <authorList>
            <person name="Wiegand S."/>
            <person name="Jogler M."/>
            <person name="Boedeker C."/>
            <person name="Pinto D."/>
            <person name="Vollmers J."/>
            <person name="Rivas-Marin E."/>
            <person name="Kohn T."/>
            <person name="Peeters S.H."/>
            <person name="Heuer A."/>
            <person name="Rast P."/>
            <person name="Oberbeckmann S."/>
            <person name="Bunk B."/>
            <person name="Jeske O."/>
            <person name="Meyerdierks A."/>
            <person name="Storesund J.E."/>
            <person name="Kallscheuer N."/>
            <person name="Luecker S."/>
            <person name="Lage O.M."/>
            <person name="Pohl T."/>
            <person name="Merkel B.J."/>
            <person name="Hornburger P."/>
            <person name="Mueller R.-W."/>
            <person name="Bruemmer F."/>
            <person name="Labrenz M."/>
            <person name="Spormann A.M."/>
            <person name="Op den Camp H."/>
            <person name="Overmann J."/>
            <person name="Amann R."/>
            <person name="Jetten M.S.M."/>
            <person name="Mascher T."/>
            <person name="Medema M.H."/>
            <person name="Devos D.P."/>
            <person name="Kaster A.-K."/>
            <person name="Ovreas L."/>
            <person name="Rohde M."/>
            <person name="Galperin M.Y."/>
            <person name="Jogler C."/>
        </authorList>
    </citation>
    <scope>NUCLEOTIDE SEQUENCE [LARGE SCALE GENOMIC DNA]</scope>
    <source>
        <strain evidence="1 2">FC18</strain>
    </source>
</reference>
<dbReference type="STRING" id="980251.GCA_001642875_00825"/>
<dbReference type="RefSeq" id="WP_075083629.1">
    <property type="nucleotide sequence ID" value="NZ_CP042912.1"/>
</dbReference>
<keyword evidence="2" id="KW-1185">Reference proteome</keyword>
<proteinExistence type="predicted"/>
<dbReference type="Proteomes" id="UP000322214">
    <property type="component" value="Chromosome"/>
</dbReference>
<organism evidence="1 2">
    <name type="scientific">Mariniblastus fucicola</name>
    <dbReference type="NCBI Taxonomy" id="980251"/>
    <lineage>
        <taxon>Bacteria</taxon>
        <taxon>Pseudomonadati</taxon>
        <taxon>Planctomycetota</taxon>
        <taxon>Planctomycetia</taxon>
        <taxon>Pirellulales</taxon>
        <taxon>Pirellulaceae</taxon>
        <taxon>Mariniblastus</taxon>
    </lineage>
</organism>
<evidence type="ECO:0000313" key="1">
    <source>
        <dbReference type="EMBL" id="QEG24818.1"/>
    </source>
</evidence>
<protein>
    <recommendedName>
        <fullName evidence="3">Barstar (Barnase inhibitor)</fullName>
    </recommendedName>
</protein>
<sequence>MIDDSYNSDGLVIVTAQLRDADVRDEFWHHIESLIGERVNEYTFEFSTSDWDDGLWNDELEWLTEFLDGTGESIIIWRFADDCHNRYVLGSV</sequence>
<accession>A0A5B9PEJ4</accession>